<dbReference type="InterPro" id="IPR038157">
    <property type="entry name" value="FeoA_core_dom"/>
</dbReference>
<dbReference type="Pfam" id="PF04023">
    <property type="entry name" value="FeoA"/>
    <property type="match status" value="1"/>
</dbReference>
<name>A0ABS5HCC7_9GAMM</name>
<evidence type="ECO:0000313" key="3">
    <source>
        <dbReference type="EMBL" id="MBR7889300.1"/>
    </source>
</evidence>
<dbReference type="SMART" id="SM00899">
    <property type="entry name" value="FeoA"/>
    <property type="match status" value="1"/>
</dbReference>
<evidence type="ECO:0000256" key="1">
    <source>
        <dbReference type="ARBA" id="ARBA00023004"/>
    </source>
</evidence>
<dbReference type="SUPFAM" id="SSF50037">
    <property type="entry name" value="C-terminal domain of transcriptional repressors"/>
    <property type="match status" value="1"/>
</dbReference>
<reference evidence="4" key="2">
    <citation type="submission" date="2023-07" db="EMBL/GenBank/DDBJ databases">
        <title>Marinomonas vulgaris A79, complete genome.</title>
        <authorList>
            <person name="Ying J.-J."/>
        </authorList>
    </citation>
    <scope>NUCLEOTIDE SEQUENCE [LARGE SCALE GENOMIC DNA]</scope>
    <source>
        <strain evidence="4">A79</strain>
    </source>
</reference>
<sequence length="74" mass="8021">MVLSELLKGHVAVIRDVSHPQKDMQQQLLALGFDPGETIQLMTKAPFGQSLQVKVGATLVAIHASDAHHVHLCD</sequence>
<comment type="caution">
    <text evidence="3">The sequence shown here is derived from an EMBL/GenBank/DDBJ whole genome shotgun (WGS) entry which is preliminary data.</text>
</comment>
<dbReference type="InterPro" id="IPR007167">
    <property type="entry name" value="Fe-transptr_FeoA-like"/>
</dbReference>
<dbReference type="Gene3D" id="2.30.30.90">
    <property type="match status" value="1"/>
</dbReference>
<gene>
    <name evidence="3" type="ORF">J9B83_10135</name>
</gene>
<keyword evidence="4" id="KW-1185">Reference proteome</keyword>
<organism evidence="3 4">
    <name type="scientific">Marinomonas vulgaris</name>
    <dbReference type="NCBI Taxonomy" id="2823372"/>
    <lineage>
        <taxon>Bacteria</taxon>
        <taxon>Pseudomonadati</taxon>
        <taxon>Pseudomonadota</taxon>
        <taxon>Gammaproteobacteria</taxon>
        <taxon>Oceanospirillales</taxon>
        <taxon>Oceanospirillaceae</taxon>
        <taxon>Marinomonas</taxon>
    </lineage>
</organism>
<evidence type="ECO:0000313" key="4">
    <source>
        <dbReference type="Proteomes" id="UP000679722"/>
    </source>
</evidence>
<proteinExistence type="predicted"/>
<keyword evidence="1" id="KW-0408">Iron</keyword>
<feature type="domain" description="Ferrous iron transporter FeoA-like" evidence="2">
    <location>
        <begin position="1"/>
        <end position="74"/>
    </location>
</feature>
<protein>
    <submittedName>
        <fullName evidence="3">Ferrous iron transport protein A</fullName>
    </submittedName>
</protein>
<dbReference type="EMBL" id="JAGSSV010000011">
    <property type="protein sequence ID" value="MBR7889300.1"/>
    <property type="molecule type" value="Genomic_DNA"/>
</dbReference>
<evidence type="ECO:0000259" key="2">
    <source>
        <dbReference type="SMART" id="SM00899"/>
    </source>
</evidence>
<accession>A0ABS5HCC7</accession>
<dbReference type="Proteomes" id="UP000679722">
    <property type="component" value="Unassembled WGS sequence"/>
</dbReference>
<dbReference type="InterPro" id="IPR008988">
    <property type="entry name" value="Transcriptional_repressor_C"/>
</dbReference>
<dbReference type="RefSeq" id="WP_211536643.1">
    <property type="nucleotide sequence ID" value="NZ_JAGSSV010000011.1"/>
</dbReference>
<reference evidence="3 4" key="1">
    <citation type="submission" date="2021-04" db="EMBL/GenBank/DDBJ databases">
        <authorList>
            <person name="Sun C."/>
        </authorList>
    </citation>
    <scope>NUCLEOTIDE SEQUENCE [LARGE SCALE GENOMIC DNA]</scope>
    <source>
        <strain evidence="3 4">A79</strain>
    </source>
</reference>